<dbReference type="Proteomes" id="UP001140453">
    <property type="component" value="Unassembled WGS sequence"/>
</dbReference>
<name>A0A9W8YRF1_9PEZI</name>
<dbReference type="InterPro" id="IPR036047">
    <property type="entry name" value="F-box-like_dom_sf"/>
</dbReference>
<protein>
    <recommendedName>
        <fullName evidence="1">F-box domain-containing protein</fullName>
    </recommendedName>
</protein>
<comment type="caution">
    <text evidence="2">The sequence shown here is derived from an EMBL/GenBank/DDBJ whole genome shotgun (WGS) entry which is preliminary data.</text>
</comment>
<proteinExistence type="predicted"/>
<dbReference type="OrthoDB" id="3226064at2759"/>
<dbReference type="Gene3D" id="1.20.1280.50">
    <property type="match status" value="1"/>
</dbReference>
<dbReference type="InterPro" id="IPR001810">
    <property type="entry name" value="F-box_dom"/>
</dbReference>
<accession>A0A9W8YRF1</accession>
<gene>
    <name evidence="2" type="ORF">N0V93_007241</name>
</gene>
<sequence length="319" mass="36849">MATLTGLPVEIVSNILSFVDPEDLARTQLACKFLYHTIKDNTAMFRALYLNYLARHLPFVYKTTTRLLARSASQGGRPRLSVTYSSSRNTHILRECFAEGSPETREAFLCQSFLFQRARAPIKNFEQPKQLPTEERQMSAKLHCLYGDMVLNYGRTRSSRTYPFACSKVYDLREYTSRTRWGPFVDEGPGPIGSEGNEEGQLGIPDDRVDWEKVEAIMIVLWYNLKNKGLDRLPVFQQFWDVPFAGCWPNSYIPMPMHREIKDIELEDPYDVSGTWLRVVCFLDFNDFFAYNFPPHDTLPAHLPRPIIDDTEAVRLIIV</sequence>
<evidence type="ECO:0000313" key="3">
    <source>
        <dbReference type="Proteomes" id="UP001140453"/>
    </source>
</evidence>
<evidence type="ECO:0000313" key="2">
    <source>
        <dbReference type="EMBL" id="KAJ4389769.1"/>
    </source>
</evidence>
<dbReference type="AlphaFoldDB" id="A0A9W8YRF1"/>
<keyword evidence="3" id="KW-1185">Reference proteome</keyword>
<dbReference type="SMART" id="SM00256">
    <property type="entry name" value="FBOX"/>
    <property type="match status" value="1"/>
</dbReference>
<evidence type="ECO:0000259" key="1">
    <source>
        <dbReference type="PROSITE" id="PS50181"/>
    </source>
</evidence>
<dbReference type="CDD" id="cd09917">
    <property type="entry name" value="F-box_SF"/>
    <property type="match status" value="1"/>
</dbReference>
<reference evidence="2" key="1">
    <citation type="submission" date="2022-10" db="EMBL/GenBank/DDBJ databases">
        <title>Tapping the CABI collections for fungal endophytes: first genome assemblies for Collariella, Neodidymelliopsis, Ascochyta clinopodiicola, Didymella pomorum, Didymosphaeria variabile, Neocosmospora piperis and Neocucurbitaria cava.</title>
        <authorList>
            <person name="Hill R."/>
        </authorList>
    </citation>
    <scope>NUCLEOTIDE SEQUENCE</scope>
    <source>
        <strain evidence="2">IMI 355082</strain>
    </source>
</reference>
<organism evidence="2 3">
    <name type="scientific">Gnomoniopsis smithogilvyi</name>
    <dbReference type="NCBI Taxonomy" id="1191159"/>
    <lineage>
        <taxon>Eukaryota</taxon>
        <taxon>Fungi</taxon>
        <taxon>Dikarya</taxon>
        <taxon>Ascomycota</taxon>
        <taxon>Pezizomycotina</taxon>
        <taxon>Sordariomycetes</taxon>
        <taxon>Sordariomycetidae</taxon>
        <taxon>Diaporthales</taxon>
        <taxon>Gnomoniaceae</taxon>
        <taxon>Gnomoniopsis</taxon>
    </lineage>
</organism>
<dbReference type="PROSITE" id="PS50181">
    <property type="entry name" value="FBOX"/>
    <property type="match status" value="1"/>
</dbReference>
<dbReference type="EMBL" id="JAPEVB010000004">
    <property type="protein sequence ID" value="KAJ4389769.1"/>
    <property type="molecule type" value="Genomic_DNA"/>
</dbReference>
<dbReference type="Pfam" id="PF12937">
    <property type="entry name" value="F-box-like"/>
    <property type="match status" value="1"/>
</dbReference>
<dbReference type="SUPFAM" id="SSF81383">
    <property type="entry name" value="F-box domain"/>
    <property type="match status" value="1"/>
</dbReference>
<feature type="domain" description="F-box" evidence="1">
    <location>
        <begin position="1"/>
        <end position="48"/>
    </location>
</feature>